<evidence type="ECO:0008006" key="4">
    <source>
        <dbReference type="Google" id="ProtNLM"/>
    </source>
</evidence>
<keyword evidence="1" id="KW-0732">Signal</keyword>
<gene>
    <name evidence="2" type="ORF">A6E14_01570</name>
</gene>
<protein>
    <recommendedName>
        <fullName evidence="4">Lipoprotein</fullName>
    </recommendedName>
</protein>
<comment type="caution">
    <text evidence="2">The sequence shown here is derived from an EMBL/GenBank/DDBJ whole genome shotgun (WGS) entry which is preliminary data.</text>
</comment>
<dbReference type="PROSITE" id="PS51257">
    <property type="entry name" value="PROKAR_LIPOPROTEIN"/>
    <property type="match status" value="1"/>
</dbReference>
<evidence type="ECO:0000313" key="2">
    <source>
        <dbReference type="EMBL" id="OCH76158.1"/>
    </source>
</evidence>
<dbReference type="Proteomes" id="UP000093173">
    <property type="component" value="Unassembled WGS sequence"/>
</dbReference>
<evidence type="ECO:0000256" key="1">
    <source>
        <dbReference type="SAM" id="SignalP"/>
    </source>
</evidence>
<accession>A0A1B9QZ58</accession>
<name>A0A1B9QZ58_9VIBR</name>
<reference evidence="3" key="1">
    <citation type="submission" date="2016-06" db="EMBL/GenBank/DDBJ databases">
        <authorList>
            <person name="Hehemann J.-H."/>
            <person name="Arevalo P."/>
            <person name="Datta M.S."/>
            <person name="Polz M.F."/>
        </authorList>
    </citation>
    <scope>NUCLEOTIDE SEQUENCE [LARGE SCALE GENOMIC DNA]</scope>
    <source>
        <strain evidence="3">9CSC122</strain>
    </source>
</reference>
<feature type="signal peptide" evidence="1">
    <location>
        <begin position="1"/>
        <end position="20"/>
    </location>
</feature>
<sequence>MRLKAVILLLLVIAPFGVSACDLFESSTNSRVDSVVLSNSSSGINNGVCFSVDDTLNYAQKQWIALSDTFDDEPTVIGSYWDDWIMNSATDPFVTQNVSSNYFGLGVWMPTVLEDQASSMSTEEWLMSHGLQLSVGFGDKKSGEPRMRFDYRWHEKYSGDVMMQFEVPF</sequence>
<dbReference type="RefSeq" id="WP_065576779.1">
    <property type="nucleotide sequence ID" value="NZ_JBNGCH010000476.1"/>
</dbReference>
<evidence type="ECO:0000313" key="3">
    <source>
        <dbReference type="Proteomes" id="UP000093173"/>
    </source>
</evidence>
<organism evidence="2 3">
    <name type="scientific">Vibrio genomosp. F10</name>
    <dbReference type="NCBI Taxonomy" id="723171"/>
    <lineage>
        <taxon>Bacteria</taxon>
        <taxon>Pseudomonadati</taxon>
        <taxon>Pseudomonadota</taxon>
        <taxon>Gammaproteobacteria</taxon>
        <taxon>Vibrionales</taxon>
        <taxon>Vibrionaceae</taxon>
        <taxon>Vibrio</taxon>
    </lineage>
</organism>
<dbReference type="EMBL" id="MAJZ01000476">
    <property type="protein sequence ID" value="OCH76158.1"/>
    <property type="molecule type" value="Genomic_DNA"/>
</dbReference>
<proteinExistence type="predicted"/>
<keyword evidence="3" id="KW-1185">Reference proteome</keyword>
<feature type="chain" id="PRO_5008634720" description="Lipoprotein" evidence="1">
    <location>
        <begin position="21"/>
        <end position="169"/>
    </location>
</feature>
<dbReference type="AlphaFoldDB" id="A0A1B9QZ58"/>